<dbReference type="AlphaFoldDB" id="A0A517QSQ7"/>
<dbReference type="PANTHER" id="PTHR12526:SF600">
    <property type="entry name" value="GLYCOSYL TRANSFERASE GROUP 1"/>
    <property type="match status" value="1"/>
</dbReference>
<accession>A0A517QSQ7</accession>
<gene>
    <name evidence="2" type="primary">mshA_3</name>
    <name evidence="2" type="ORF">Mal48_39190</name>
</gene>
<keyword evidence="2" id="KW-0808">Transferase</keyword>
<protein>
    <submittedName>
        <fullName evidence="2">D-inositol-3-phosphate glycosyltransferase</fullName>
        <ecNumber evidence="2">2.4.1.250</ecNumber>
    </submittedName>
</protein>
<dbReference type="Gene3D" id="3.40.50.2000">
    <property type="entry name" value="Glycogen Phosphorylase B"/>
    <property type="match status" value="2"/>
</dbReference>
<dbReference type="KEGG" id="tpol:Mal48_39190"/>
<proteinExistence type="predicted"/>
<organism evidence="2 3">
    <name type="scientific">Thalassoglobus polymorphus</name>
    <dbReference type="NCBI Taxonomy" id="2527994"/>
    <lineage>
        <taxon>Bacteria</taxon>
        <taxon>Pseudomonadati</taxon>
        <taxon>Planctomycetota</taxon>
        <taxon>Planctomycetia</taxon>
        <taxon>Planctomycetales</taxon>
        <taxon>Planctomycetaceae</taxon>
        <taxon>Thalassoglobus</taxon>
    </lineage>
</organism>
<name>A0A517QSQ7_9PLAN</name>
<evidence type="ECO:0000259" key="1">
    <source>
        <dbReference type="Pfam" id="PF13439"/>
    </source>
</evidence>
<dbReference type="Proteomes" id="UP000315724">
    <property type="component" value="Chromosome"/>
</dbReference>
<dbReference type="CDD" id="cd03801">
    <property type="entry name" value="GT4_PimA-like"/>
    <property type="match status" value="1"/>
</dbReference>
<dbReference type="Pfam" id="PF13692">
    <property type="entry name" value="Glyco_trans_1_4"/>
    <property type="match status" value="1"/>
</dbReference>
<keyword evidence="2" id="KW-0328">Glycosyltransferase</keyword>
<evidence type="ECO:0000313" key="2">
    <source>
        <dbReference type="EMBL" id="QDT34651.1"/>
    </source>
</evidence>
<sequence>MPTNSLKILAVTSEIPWPLNSGGHLRSFYLLREISKSASLRLVVPADPSQDENVRALIEQGINVIPVPGCVRKRHTEAWKILKSIVRRESYVFYRRHYWKQVAAEIRKQIELERPDLVYFDHLDSFTYRKEIGDLPFVVDMHNVYSAISQRLANETRNPLKKAYLHHETQLIQKAEEQVAKSARSVFAVSDIEREHFRSLGATFASTIPNGVNCEQYKNNKEKPNTNSREILFVGDLSWAPNISAALFLANEVIPKVRQHSNDATLTIVGRNPVPEIQTLNNLEGVTVIPNAPEILSHYHRASVLAVPLQSGGGTRLKILEAFAASLPVVSTPVGCEGLEVVDGEHLIVSKHDEFADSLSKFVSENCLNRLQTFNALNLVEKTYDWSSVGEKLVSVLHDTPKNAP</sequence>
<dbReference type="InterPro" id="IPR028098">
    <property type="entry name" value="Glyco_trans_4-like_N"/>
</dbReference>
<dbReference type="EC" id="2.4.1.250" evidence="2"/>
<feature type="domain" description="Glycosyltransferase subfamily 4-like N-terminal" evidence="1">
    <location>
        <begin position="54"/>
        <end position="215"/>
    </location>
</feature>
<dbReference type="OrthoDB" id="9807209at2"/>
<evidence type="ECO:0000313" key="3">
    <source>
        <dbReference type="Proteomes" id="UP000315724"/>
    </source>
</evidence>
<dbReference type="EMBL" id="CP036267">
    <property type="protein sequence ID" value="QDT34651.1"/>
    <property type="molecule type" value="Genomic_DNA"/>
</dbReference>
<dbReference type="GO" id="GO:0102710">
    <property type="term" value="F:D-inositol-3-phosphate glycosyltransferase activity"/>
    <property type="evidence" value="ECO:0007669"/>
    <property type="project" value="UniProtKB-EC"/>
</dbReference>
<reference evidence="2 3" key="1">
    <citation type="submission" date="2019-02" db="EMBL/GenBank/DDBJ databases">
        <title>Deep-cultivation of Planctomycetes and their phenomic and genomic characterization uncovers novel biology.</title>
        <authorList>
            <person name="Wiegand S."/>
            <person name="Jogler M."/>
            <person name="Boedeker C."/>
            <person name="Pinto D."/>
            <person name="Vollmers J."/>
            <person name="Rivas-Marin E."/>
            <person name="Kohn T."/>
            <person name="Peeters S.H."/>
            <person name="Heuer A."/>
            <person name="Rast P."/>
            <person name="Oberbeckmann S."/>
            <person name="Bunk B."/>
            <person name="Jeske O."/>
            <person name="Meyerdierks A."/>
            <person name="Storesund J.E."/>
            <person name="Kallscheuer N."/>
            <person name="Luecker S."/>
            <person name="Lage O.M."/>
            <person name="Pohl T."/>
            <person name="Merkel B.J."/>
            <person name="Hornburger P."/>
            <person name="Mueller R.-W."/>
            <person name="Bruemmer F."/>
            <person name="Labrenz M."/>
            <person name="Spormann A.M."/>
            <person name="Op den Camp H."/>
            <person name="Overmann J."/>
            <person name="Amann R."/>
            <person name="Jetten M.S.M."/>
            <person name="Mascher T."/>
            <person name="Medema M.H."/>
            <person name="Devos D.P."/>
            <person name="Kaster A.-K."/>
            <person name="Ovreas L."/>
            <person name="Rohde M."/>
            <person name="Galperin M.Y."/>
            <person name="Jogler C."/>
        </authorList>
    </citation>
    <scope>NUCLEOTIDE SEQUENCE [LARGE SCALE GENOMIC DNA]</scope>
    <source>
        <strain evidence="2 3">Mal48</strain>
    </source>
</reference>
<dbReference type="SUPFAM" id="SSF53756">
    <property type="entry name" value="UDP-Glycosyltransferase/glycogen phosphorylase"/>
    <property type="match status" value="1"/>
</dbReference>
<dbReference type="PANTHER" id="PTHR12526">
    <property type="entry name" value="GLYCOSYLTRANSFERASE"/>
    <property type="match status" value="1"/>
</dbReference>
<dbReference type="Pfam" id="PF13439">
    <property type="entry name" value="Glyco_transf_4"/>
    <property type="match status" value="1"/>
</dbReference>
<dbReference type="RefSeq" id="WP_145202928.1">
    <property type="nucleotide sequence ID" value="NZ_CP036267.1"/>
</dbReference>
<keyword evidence="3" id="KW-1185">Reference proteome</keyword>